<keyword evidence="3" id="KW-0809">Transit peptide</keyword>
<name>A0A087GCT0_ARAAL</name>
<dbReference type="Proteomes" id="UP000029120">
    <property type="component" value="Chromosome 8"/>
</dbReference>
<dbReference type="OMA" id="YPRFLIE"/>
<dbReference type="eggNOG" id="KOG1267">
    <property type="taxonomic scope" value="Eukaryota"/>
</dbReference>
<proteinExistence type="inferred from homology"/>
<dbReference type="EMBL" id="CM002876">
    <property type="protein sequence ID" value="KFK27682.1"/>
    <property type="molecule type" value="Genomic_DNA"/>
</dbReference>
<dbReference type="SMART" id="SM00733">
    <property type="entry name" value="Mterf"/>
    <property type="match status" value="7"/>
</dbReference>
<keyword evidence="2" id="KW-0805">Transcription regulation</keyword>
<accession>A0A087GCT0</accession>
<evidence type="ECO:0000313" key="5">
    <source>
        <dbReference type="Proteomes" id="UP000029120"/>
    </source>
</evidence>
<dbReference type="PANTHER" id="PTHR13068">
    <property type="entry name" value="CGI-12 PROTEIN-RELATED"/>
    <property type="match status" value="1"/>
</dbReference>
<evidence type="ECO:0000313" key="4">
    <source>
        <dbReference type="EMBL" id="KFK27682.1"/>
    </source>
</evidence>
<dbReference type="GO" id="GO:0006353">
    <property type="term" value="P:DNA-templated transcription termination"/>
    <property type="evidence" value="ECO:0007669"/>
    <property type="project" value="UniProtKB-KW"/>
</dbReference>
<dbReference type="Gramene" id="KFK27682">
    <property type="protein sequence ID" value="KFK27682"/>
    <property type="gene ID" value="AALP_AA8G415000"/>
</dbReference>
<dbReference type="GO" id="GO:0005737">
    <property type="term" value="C:cytoplasm"/>
    <property type="evidence" value="ECO:0007669"/>
    <property type="project" value="UniProtKB-ARBA"/>
</dbReference>
<comment type="similarity">
    <text evidence="1">Belongs to the mTERF family.</text>
</comment>
<dbReference type="Pfam" id="PF02536">
    <property type="entry name" value="mTERF"/>
    <property type="match status" value="1"/>
</dbReference>
<evidence type="ECO:0000256" key="1">
    <source>
        <dbReference type="ARBA" id="ARBA00007692"/>
    </source>
</evidence>
<evidence type="ECO:0008006" key="6">
    <source>
        <dbReference type="Google" id="ProtNLM"/>
    </source>
</evidence>
<keyword evidence="2" id="KW-0806">Transcription termination</keyword>
<dbReference type="InterPro" id="IPR003690">
    <property type="entry name" value="MTERF"/>
</dbReference>
<dbReference type="Gene3D" id="1.25.70.10">
    <property type="entry name" value="Transcription termination factor 3, mitochondrial"/>
    <property type="match status" value="2"/>
</dbReference>
<keyword evidence="5" id="KW-1185">Reference proteome</keyword>
<keyword evidence="2" id="KW-0804">Transcription</keyword>
<dbReference type="OrthoDB" id="637682at2759"/>
<reference evidence="5" key="1">
    <citation type="journal article" date="2015" name="Nat. Plants">
        <title>Genome expansion of Arabis alpina linked with retrotransposition and reduced symmetric DNA methylation.</title>
        <authorList>
            <person name="Willing E.M."/>
            <person name="Rawat V."/>
            <person name="Mandakova T."/>
            <person name="Maumus F."/>
            <person name="James G.V."/>
            <person name="Nordstroem K.J."/>
            <person name="Becker C."/>
            <person name="Warthmann N."/>
            <person name="Chica C."/>
            <person name="Szarzynska B."/>
            <person name="Zytnicki M."/>
            <person name="Albani M.C."/>
            <person name="Kiefer C."/>
            <person name="Bergonzi S."/>
            <person name="Castaings L."/>
            <person name="Mateos J.L."/>
            <person name="Berns M.C."/>
            <person name="Bujdoso N."/>
            <person name="Piofczyk T."/>
            <person name="de Lorenzo L."/>
            <person name="Barrero-Sicilia C."/>
            <person name="Mateos I."/>
            <person name="Piednoel M."/>
            <person name="Hagmann J."/>
            <person name="Chen-Min-Tao R."/>
            <person name="Iglesias-Fernandez R."/>
            <person name="Schuster S.C."/>
            <person name="Alonso-Blanco C."/>
            <person name="Roudier F."/>
            <person name="Carbonero P."/>
            <person name="Paz-Ares J."/>
            <person name="Davis S.J."/>
            <person name="Pecinka A."/>
            <person name="Quesneville H."/>
            <person name="Colot V."/>
            <person name="Lysak M.A."/>
            <person name="Weigel D."/>
            <person name="Coupland G."/>
            <person name="Schneeberger K."/>
        </authorList>
    </citation>
    <scope>NUCLEOTIDE SEQUENCE [LARGE SCALE GENOMIC DNA]</scope>
    <source>
        <strain evidence="5">cv. Pajares</strain>
    </source>
</reference>
<organism evidence="4 5">
    <name type="scientific">Arabis alpina</name>
    <name type="common">Alpine rock-cress</name>
    <dbReference type="NCBI Taxonomy" id="50452"/>
    <lineage>
        <taxon>Eukaryota</taxon>
        <taxon>Viridiplantae</taxon>
        <taxon>Streptophyta</taxon>
        <taxon>Embryophyta</taxon>
        <taxon>Tracheophyta</taxon>
        <taxon>Spermatophyta</taxon>
        <taxon>Magnoliopsida</taxon>
        <taxon>eudicotyledons</taxon>
        <taxon>Gunneridae</taxon>
        <taxon>Pentapetalae</taxon>
        <taxon>rosids</taxon>
        <taxon>malvids</taxon>
        <taxon>Brassicales</taxon>
        <taxon>Brassicaceae</taxon>
        <taxon>Arabideae</taxon>
        <taxon>Arabis</taxon>
    </lineage>
</organism>
<dbReference type="InterPro" id="IPR038538">
    <property type="entry name" value="MTERF_sf"/>
</dbReference>
<dbReference type="PANTHER" id="PTHR13068:SF220">
    <property type="entry name" value="F8K4.20 PROTEIN-RELATED"/>
    <property type="match status" value="1"/>
</dbReference>
<dbReference type="AlphaFoldDB" id="A0A087GCT0"/>
<sequence length="459" mass="52284">MFSLILHGRKSRVLHQWRNLKTPVINLLLPNASAFTNPFSSSSATTTSTDLSPEEERKRKTFTVSYLIDSLGLTTKLAESISTKANFSSTSNPDSVLKLLRSYGFKDTQISNIITTYPRFLIENPEKTLRAKLHFLKLNGSSSSEITEIVSKVPKILGRRGYVSLTGYFDYVKEILQDQDKSSSTKVKKQTNRTRNVSVLRELGVPKKLLLNLLISKAKPVCGKERFEESVKKIVEMGFDPSRPKFVNALYVFYELSDLTIEQKVNVYIRLGFSVDEVWATFKKWPFALKYSEKKIVQTFETLKRCGLNEDEVRMLLKKYPECVGTSEKKILKSVDTFLELGFTKDEYMMIIKRHPQCIGLAADTLKTKTEFFVKTMGWSKKVLASTPISLAFSLEKFIYPRCNVIKALLSKGLIDELPAISTVLTSPKLRFLKFYVMKHEDVFPELSSIFTGDCIPID</sequence>
<gene>
    <name evidence="4" type="ordered locus">AALP_Aa8g415000</name>
</gene>
<protein>
    <recommendedName>
        <fullName evidence="6">Mitochondrial transcription termination factor family protein</fullName>
    </recommendedName>
</protein>
<evidence type="ECO:0000256" key="2">
    <source>
        <dbReference type="ARBA" id="ARBA00022472"/>
    </source>
</evidence>
<dbReference type="GO" id="GO:0003676">
    <property type="term" value="F:nucleic acid binding"/>
    <property type="evidence" value="ECO:0007669"/>
    <property type="project" value="InterPro"/>
</dbReference>
<evidence type="ECO:0000256" key="3">
    <source>
        <dbReference type="ARBA" id="ARBA00022946"/>
    </source>
</evidence>
<dbReference type="FunFam" id="1.25.70.10:FF:000040">
    <property type="entry name" value="Mitochondrial transcription termination factor family protein"/>
    <property type="match status" value="1"/>
</dbReference>